<evidence type="ECO:0000313" key="7">
    <source>
        <dbReference type="Proteomes" id="UP001388673"/>
    </source>
</evidence>
<dbReference type="GO" id="GO:0005634">
    <property type="term" value="C:nucleus"/>
    <property type="evidence" value="ECO:0007669"/>
    <property type="project" value="TreeGrafter"/>
</dbReference>
<feature type="region of interest" description="Disordered" evidence="5">
    <location>
        <begin position="1"/>
        <end position="27"/>
    </location>
</feature>
<protein>
    <recommendedName>
        <fullName evidence="8">DNA repair and recombination protein RAD52</fullName>
    </recommendedName>
</protein>
<feature type="region of interest" description="Disordered" evidence="5">
    <location>
        <begin position="372"/>
        <end position="486"/>
    </location>
</feature>
<dbReference type="AlphaFoldDB" id="A0AAW0Z8S2"/>
<dbReference type="GO" id="GO:0006312">
    <property type="term" value="P:mitotic recombination"/>
    <property type="evidence" value="ECO:0007669"/>
    <property type="project" value="TreeGrafter"/>
</dbReference>
<comment type="similarity">
    <text evidence="1">Belongs to the RAD52 family.</text>
</comment>
<dbReference type="KEGG" id="kne:92177831"/>
<feature type="compositionally biased region" description="Pro residues" evidence="5">
    <location>
        <begin position="279"/>
        <end position="291"/>
    </location>
</feature>
<dbReference type="SUPFAM" id="SSF54768">
    <property type="entry name" value="dsRNA-binding domain-like"/>
    <property type="match status" value="1"/>
</dbReference>
<evidence type="ECO:0000256" key="2">
    <source>
        <dbReference type="ARBA" id="ARBA00022763"/>
    </source>
</evidence>
<comment type="caution">
    <text evidence="6">The sequence shown here is derived from an EMBL/GenBank/DDBJ whole genome shotgun (WGS) entry which is preliminary data.</text>
</comment>
<evidence type="ECO:0000256" key="1">
    <source>
        <dbReference type="ARBA" id="ARBA00006638"/>
    </source>
</evidence>
<dbReference type="GO" id="GO:0003697">
    <property type="term" value="F:single-stranded DNA binding"/>
    <property type="evidence" value="ECO:0007669"/>
    <property type="project" value="UniProtKB-ARBA"/>
</dbReference>
<evidence type="ECO:0000256" key="4">
    <source>
        <dbReference type="ARBA" id="ARBA00023204"/>
    </source>
</evidence>
<dbReference type="GO" id="GO:0000724">
    <property type="term" value="P:double-strand break repair via homologous recombination"/>
    <property type="evidence" value="ECO:0007669"/>
    <property type="project" value="TreeGrafter"/>
</dbReference>
<evidence type="ECO:0000256" key="3">
    <source>
        <dbReference type="ARBA" id="ARBA00023172"/>
    </source>
</evidence>
<accession>A0AAW0Z8S2</accession>
<dbReference type="FunFam" id="3.30.390.80:FF:000001">
    <property type="entry name" value="DNA repair protein RAD52 homolog"/>
    <property type="match status" value="1"/>
</dbReference>
<dbReference type="InterPro" id="IPR042525">
    <property type="entry name" value="Rad52_Rad59_Rad22_sf"/>
</dbReference>
<evidence type="ECO:0000313" key="6">
    <source>
        <dbReference type="EMBL" id="KAK8870001.1"/>
    </source>
</evidence>
<sequence length="610" mass="64972">MSLSAHLVEAYEQKQPQPQPLPLHRPLTPLQRPAHLAIPHHSTPLQRMNNRAFGMDPNESAWFSQHGGCGGGPNQSFSTQMGGVSQWSEERIQMLQARLAKKLGPEYVTTRPGPGGGPKLSYIEGWKVINLANEVFGFNGWSSSIVTLHTDYLDENAQGRVSCNITAVVRITLRDGAFHEDVGCGQGENIRGKGAALDKAKKEAVTDATKRALRTFGNVLGNCLYDKDYTKAVAKMTVPAAKFNQAELERRPEFTDAGANAGPSRPSAIPQHMNNAPKAPVPAAQPQPIRPPARHTAHAVPGTPLRSLYDPEDVYMDESFDAEFMGIPSESLLESLEAGSVRHVGAQNHATRSGVMPEAGLSRLPDLTKEQPAYQHRHRPDAPATSAENRQAVQQSASRSAQALDAASQPSHQPNEVSKQPLPAALSKNLSPTREGAAHKPSSGSTSTHSTSTIAEGPAKPKPIGGFAFPGPAGGSPNANAASARRQAIASALNTAESPIRSESPRIPSGGVDFVAAKATTKLRAEGVQLKLDENGTNEDGIPVTLGGFASARGIKRHSGEHEARGVSPTKPSAGESIYPTTGRNEPRRALGELPVGPPQDDWAKRSRMI</sequence>
<dbReference type="EMBL" id="JBCAWK010000001">
    <property type="protein sequence ID" value="KAK8870001.1"/>
    <property type="molecule type" value="Genomic_DNA"/>
</dbReference>
<dbReference type="PANTHER" id="PTHR12132">
    <property type="entry name" value="DNA REPAIR AND RECOMBINATION PROTEIN RAD52, RAD59"/>
    <property type="match status" value="1"/>
</dbReference>
<feature type="compositionally biased region" description="Low complexity" evidence="5">
    <location>
        <begin position="391"/>
        <end position="409"/>
    </location>
</feature>
<keyword evidence="7" id="KW-1185">Reference proteome</keyword>
<dbReference type="InterPro" id="IPR041247">
    <property type="entry name" value="Rad52_fam"/>
</dbReference>
<keyword evidence="4" id="KW-0234">DNA repair</keyword>
<organism evidence="6 7">
    <name type="scientific">Kwoniella newhampshirensis</name>
    <dbReference type="NCBI Taxonomy" id="1651941"/>
    <lineage>
        <taxon>Eukaryota</taxon>
        <taxon>Fungi</taxon>
        <taxon>Dikarya</taxon>
        <taxon>Basidiomycota</taxon>
        <taxon>Agaricomycotina</taxon>
        <taxon>Tremellomycetes</taxon>
        <taxon>Tremellales</taxon>
        <taxon>Cryptococcaceae</taxon>
        <taxon>Kwoniella</taxon>
    </lineage>
</organism>
<keyword evidence="2" id="KW-0227">DNA damage</keyword>
<evidence type="ECO:0008006" key="8">
    <source>
        <dbReference type="Google" id="ProtNLM"/>
    </source>
</evidence>
<reference evidence="6 7" key="1">
    <citation type="journal article" date="2024" name="bioRxiv">
        <title>Comparative genomics of Cryptococcus and Kwoniella reveals pathogenesis evolution and contrasting karyotype dynamics via intercentromeric recombination or chromosome fusion.</title>
        <authorList>
            <person name="Coelho M.A."/>
            <person name="David-Palma M."/>
            <person name="Shea T."/>
            <person name="Bowers K."/>
            <person name="McGinley-Smith S."/>
            <person name="Mohammad A.W."/>
            <person name="Gnirke A."/>
            <person name="Yurkov A.M."/>
            <person name="Nowrousian M."/>
            <person name="Sun S."/>
            <person name="Cuomo C.A."/>
            <person name="Heitman J."/>
        </authorList>
    </citation>
    <scope>NUCLEOTIDE SEQUENCE [LARGE SCALE GENOMIC DNA]</scope>
    <source>
        <strain evidence="6 7">CBS 13917</strain>
    </source>
</reference>
<feature type="compositionally biased region" description="Low complexity" evidence="5">
    <location>
        <begin position="442"/>
        <end position="453"/>
    </location>
</feature>
<gene>
    <name evidence="6" type="ORF">IAR55_000571</name>
</gene>
<feature type="compositionally biased region" description="Low complexity" evidence="5">
    <location>
        <begin position="462"/>
        <end position="486"/>
    </location>
</feature>
<dbReference type="PANTHER" id="PTHR12132:SF1">
    <property type="entry name" value="DNA REPAIR PROTEIN RAD52 HOMOLOG"/>
    <property type="match status" value="1"/>
</dbReference>
<proteinExistence type="inferred from homology"/>
<dbReference type="GeneID" id="92177831"/>
<dbReference type="Pfam" id="PF04098">
    <property type="entry name" value="Rad52_Rad22"/>
    <property type="match status" value="1"/>
</dbReference>
<dbReference type="Gene3D" id="3.30.390.80">
    <property type="entry name" value="DNA repair protein Rad52/59/22"/>
    <property type="match status" value="1"/>
</dbReference>
<keyword evidence="3" id="KW-0233">DNA recombination</keyword>
<evidence type="ECO:0000256" key="5">
    <source>
        <dbReference type="SAM" id="MobiDB-lite"/>
    </source>
</evidence>
<feature type="region of interest" description="Disordered" evidence="5">
    <location>
        <begin position="556"/>
        <end position="610"/>
    </location>
</feature>
<name>A0AAW0Z8S2_9TREE</name>
<dbReference type="RefSeq" id="XP_066806247.1">
    <property type="nucleotide sequence ID" value="XM_066943705.1"/>
</dbReference>
<feature type="region of interest" description="Disordered" evidence="5">
    <location>
        <begin position="276"/>
        <end position="305"/>
    </location>
</feature>
<dbReference type="Proteomes" id="UP001388673">
    <property type="component" value="Unassembled WGS sequence"/>
</dbReference>
<dbReference type="GO" id="GO:0045002">
    <property type="term" value="P:double-strand break repair via single-strand annealing"/>
    <property type="evidence" value="ECO:0007669"/>
    <property type="project" value="TreeGrafter"/>
</dbReference>
<dbReference type="InterPro" id="IPR007232">
    <property type="entry name" value="Rad52_Rad59_Rad22"/>
</dbReference>